<dbReference type="RefSeq" id="WP_344406904.1">
    <property type="nucleotide sequence ID" value="NZ_BAAASG010000033.1"/>
</dbReference>
<comment type="caution">
    <text evidence="1">The sequence shown here is derived from an EMBL/GenBank/DDBJ whole genome shotgun (WGS) entry which is preliminary data.</text>
</comment>
<organism evidence="1 2">
    <name type="scientific">Streptomyces longisporus</name>
    <dbReference type="NCBI Taxonomy" id="1948"/>
    <lineage>
        <taxon>Bacteria</taxon>
        <taxon>Bacillati</taxon>
        <taxon>Actinomycetota</taxon>
        <taxon>Actinomycetes</taxon>
        <taxon>Kitasatosporales</taxon>
        <taxon>Streptomycetaceae</taxon>
        <taxon>Streptomyces</taxon>
    </lineage>
</organism>
<dbReference type="InterPro" id="IPR004211">
    <property type="entry name" value="Endonuclease_7"/>
</dbReference>
<keyword evidence="2" id="KW-1185">Reference proteome</keyword>
<evidence type="ECO:0000313" key="1">
    <source>
        <dbReference type="EMBL" id="GAA2523159.1"/>
    </source>
</evidence>
<protein>
    <recommendedName>
        <fullName evidence="3">Endonuclease VII</fullName>
    </recommendedName>
</protein>
<reference evidence="1 2" key="1">
    <citation type="journal article" date="2019" name="Int. J. Syst. Evol. Microbiol.">
        <title>The Global Catalogue of Microorganisms (GCM) 10K type strain sequencing project: providing services to taxonomists for standard genome sequencing and annotation.</title>
        <authorList>
            <consortium name="The Broad Institute Genomics Platform"/>
            <consortium name="The Broad Institute Genome Sequencing Center for Infectious Disease"/>
            <person name="Wu L."/>
            <person name="Ma J."/>
        </authorList>
    </citation>
    <scope>NUCLEOTIDE SEQUENCE [LARGE SCALE GENOMIC DNA]</scope>
    <source>
        <strain evidence="1 2">JCM 4395</strain>
    </source>
</reference>
<name>A0ABN3NMU5_STRLO</name>
<dbReference type="Pfam" id="PF02945">
    <property type="entry name" value="Endonuclease_7"/>
    <property type="match status" value="1"/>
</dbReference>
<dbReference type="InterPro" id="IPR044925">
    <property type="entry name" value="His-Me_finger_sf"/>
</dbReference>
<evidence type="ECO:0000313" key="2">
    <source>
        <dbReference type="Proteomes" id="UP001501777"/>
    </source>
</evidence>
<dbReference type="SUPFAM" id="SSF54060">
    <property type="entry name" value="His-Me finger endonucleases"/>
    <property type="match status" value="1"/>
</dbReference>
<dbReference type="EMBL" id="BAAASG010000033">
    <property type="protein sequence ID" value="GAA2523159.1"/>
    <property type="molecule type" value="Genomic_DNA"/>
</dbReference>
<dbReference type="Proteomes" id="UP001501777">
    <property type="component" value="Unassembled WGS sequence"/>
</dbReference>
<dbReference type="InterPro" id="IPR038563">
    <property type="entry name" value="Endonuclease_7_sf"/>
</dbReference>
<proteinExistence type="predicted"/>
<gene>
    <name evidence="1" type="ORF">GCM10010276_87820</name>
</gene>
<dbReference type="Gene3D" id="3.40.1800.10">
    <property type="entry name" value="His-Me finger endonucleases"/>
    <property type="match status" value="1"/>
</dbReference>
<sequence>MLISPQLARDILADLTKDCGLPIHAGELIPGKSEFLVHGHVFVGDIAVRGYKDKGRWKYDDRDVRRAGQALAAVTVDAADVVNAWIPDRRYFEDRGSLNDWNQTDWRRTLNNWIYAAAQRARWRAIGADTPVAADPTDDFDIFDPEITVALDNDVWSSRYEIGPHGLPGELTFDDLVSFYGERTIAGTRPLRLLTRSGSHWVLPRGYADMLDRWQERDRALAEQAQICTGCRRQGSRCAWRATAANGYVTLCPACSGEAFQAYKGHLRGVAYNSARRTHRADDYLCCLCRESRASIWDHCHEHGHIRGPVCASCNTFEGKGVTFLRRDGSVQHLLECRGCREARTLPRRFHLDVVLEHLEDIERHGRCRRRPHAHRSEYVHGVHHITLHCHGHASTSKWTKEVSVAEAADVVRAFVDRTLSSASGS</sequence>
<accession>A0ABN3NMU5</accession>
<evidence type="ECO:0008006" key="3">
    <source>
        <dbReference type="Google" id="ProtNLM"/>
    </source>
</evidence>